<reference evidence="2" key="1">
    <citation type="submission" date="2014-08" db="EMBL/GenBank/DDBJ databases">
        <authorList>
            <person name="Wibberg D."/>
        </authorList>
    </citation>
    <scope>NUCLEOTIDE SEQUENCE</scope>
</reference>
<keyword evidence="1" id="KW-0472">Membrane</keyword>
<evidence type="ECO:0000313" key="2">
    <source>
        <dbReference type="EMBL" id="CEA14415.1"/>
    </source>
</evidence>
<dbReference type="EMBL" id="LN515531">
    <property type="protein sequence ID" value="CEA14415.1"/>
    <property type="molecule type" value="Genomic_DNA"/>
</dbReference>
<keyword evidence="1" id="KW-1133">Transmembrane helix</keyword>
<name>A0A090I812_METFO</name>
<dbReference type="InterPro" id="IPR007166">
    <property type="entry name" value="Class3_signal_pept_motif"/>
</dbReference>
<evidence type="ECO:0000256" key="1">
    <source>
        <dbReference type="SAM" id="Phobius"/>
    </source>
</evidence>
<sequence length="141" mass="15244">MITMDSRGQLSAEYILLVGFVLAVVLIFAWYVSDQSEQNTIATAVRVGASNASAEIGIMNTTTMPIRVNKVDMTSGEKINITIFLSNTGLSPQQRQTILGGVEQSIESAGYTVNSQIDPVSNTVNTLTIDTSKHDYLIKIS</sequence>
<accession>A0A090I812</accession>
<evidence type="ECO:0008006" key="3">
    <source>
        <dbReference type="Google" id="ProtNLM"/>
    </source>
</evidence>
<dbReference type="Pfam" id="PF04021">
    <property type="entry name" value="Class_IIIsignal"/>
    <property type="match status" value="1"/>
</dbReference>
<dbReference type="PATRIC" id="fig|2162.9.peg.2159"/>
<feature type="transmembrane region" description="Helical" evidence="1">
    <location>
        <begin position="12"/>
        <end position="32"/>
    </location>
</feature>
<proteinExistence type="predicted"/>
<keyword evidence="1" id="KW-0812">Transmembrane</keyword>
<dbReference type="KEGG" id="mfi:DSM1535_2092"/>
<dbReference type="AlphaFoldDB" id="A0A090I812"/>
<organism evidence="2">
    <name type="scientific">Methanobacterium formicicum</name>
    <dbReference type="NCBI Taxonomy" id="2162"/>
    <lineage>
        <taxon>Archaea</taxon>
        <taxon>Methanobacteriati</taxon>
        <taxon>Methanobacteriota</taxon>
        <taxon>Methanomada group</taxon>
        <taxon>Methanobacteria</taxon>
        <taxon>Methanobacteriales</taxon>
        <taxon>Methanobacteriaceae</taxon>
        <taxon>Methanobacterium</taxon>
    </lineage>
</organism>
<protein>
    <recommendedName>
        <fullName evidence="3">Class III signal peptide-containing protein</fullName>
    </recommendedName>
</protein>
<gene>
    <name evidence="2" type="ORF">DSM1535_2092</name>
</gene>